<dbReference type="EMBL" id="ML993600">
    <property type="protein sequence ID" value="KAF2165358.1"/>
    <property type="molecule type" value="Genomic_DNA"/>
</dbReference>
<dbReference type="Gene3D" id="3.20.20.80">
    <property type="entry name" value="Glycosidases"/>
    <property type="match status" value="1"/>
</dbReference>
<dbReference type="GO" id="GO:0016787">
    <property type="term" value="F:hydrolase activity"/>
    <property type="evidence" value="ECO:0007669"/>
    <property type="project" value="UniProtKB-KW"/>
</dbReference>
<dbReference type="Proteomes" id="UP000799537">
    <property type="component" value="Unassembled WGS sequence"/>
</dbReference>
<dbReference type="GO" id="GO:0031505">
    <property type="term" value="P:fungal-type cell wall organization"/>
    <property type="evidence" value="ECO:0007669"/>
    <property type="project" value="TreeGrafter"/>
</dbReference>
<dbReference type="GO" id="GO:0071970">
    <property type="term" value="P:fungal-type cell wall (1-&gt;3)-beta-D-glucan biosynthetic process"/>
    <property type="evidence" value="ECO:0007669"/>
    <property type="project" value="TreeGrafter"/>
</dbReference>
<evidence type="ECO:0000313" key="11">
    <source>
        <dbReference type="Proteomes" id="UP000799537"/>
    </source>
</evidence>
<dbReference type="AlphaFoldDB" id="A0A6A6CGQ3"/>
<reference evidence="10" key="1">
    <citation type="journal article" date="2020" name="Stud. Mycol.">
        <title>101 Dothideomycetes genomes: a test case for predicting lifestyles and emergence of pathogens.</title>
        <authorList>
            <person name="Haridas S."/>
            <person name="Albert R."/>
            <person name="Binder M."/>
            <person name="Bloem J."/>
            <person name="Labutti K."/>
            <person name="Salamov A."/>
            <person name="Andreopoulos B."/>
            <person name="Baker S."/>
            <person name="Barry K."/>
            <person name="Bills G."/>
            <person name="Bluhm B."/>
            <person name="Cannon C."/>
            <person name="Castanera R."/>
            <person name="Culley D."/>
            <person name="Daum C."/>
            <person name="Ezra D."/>
            <person name="Gonzalez J."/>
            <person name="Henrissat B."/>
            <person name="Kuo A."/>
            <person name="Liang C."/>
            <person name="Lipzen A."/>
            <person name="Lutzoni F."/>
            <person name="Magnuson J."/>
            <person name="Mondo S."/>
            <person name="Nolan M."/>
            <person name="Ohm R."/>
            <person name="Pangilinan J."/>
            <person name="Park H.-J."/>
            <person name="Ramirez L."/>
            <person name="Alfaro M."/>
            <person name="Sun H."/>
            <person name="Tritt A."/>
            <person name="Yoshinaga Y."/>
            <person name="Zwiers L.-H."/>
            <person name="Turgeon B."/>
            <person name="Goodwin S."/>
            <person name="Spatafora J."/>
            <person name="Crous P."/>
            <person name="Grigoriev I."/>
        </authorList>
    </citation>
    <scope>NUCLEOTIDE SEQUENCE</scope>
    <source>
        <strain evidence="10">ATCC 36951</strain>
    </source>
</reference>
<accession>A0A6A6CGQ3</accession>
<dbReference type="GO" id="GO:0005886">
    <property type="term" value="C:plasma membrane"/>
    <property type="evidence" value="ECO:0007669"/>
    <property type="project" value="UniProtKB-SubCell"/>
</dbReference>
<dbReference type="GO" id="GO:0098552">
    <property type="term" value="C:side of membrane"/>
    <property type="evidence" value="ECO:0007669"/>
    <property type="project" value="UniProtKB-KW"/>
</dbReference>
<evidence type="ECO:0000256" key="9">
    <source>
        <dbReference type="RuleBase" id="RU361209"/>
    </source>
</evidence>
<evidence type="ECO:0000313" key="10">
    <source>
        <dbReference type="EMBL" id="KAF2165358.1"/>
    </source>
</evidence>
<evidence type="ECO:0000256" key="5">
    <source>
        <dbReference type="ARBA" id="ARBA00022729"/>
    </source>
</evidence>
<keyword evidence="5" id="KW-0732">Signal</keyword>
<dbReference type="OrthoDB" id="1055148at2759"/>
<keyword evidence="10" id="KW-0378">Hydrolase</keyword>
<keyword evidence="7" id="KW-0325">Glycoprotein</keyword>
<proteinExistence type="inferred from homology"/>
<dbReference type="GO" id="GO:0042124">
    <property type="term" value="F:1,3-beta-glucanosyltransferase activity"/>
    <property type="evidence" value="ECO:0007669"/>
    <property type="project" value="TreeGrafter"/>
</dbReference>
<dbReference type="Pfam" id="PF03198">
    <property type="entry name" value="Glyco_hydro_72"/>
    <property type="match status" value="1"/>
</dbReference>
<keyword evidence="6 9" id="KW-0472">Membrane</keyword>
<keyword evidence="3 9" id="KW-0336">GPI-anchor</keyword>
<dbReference type="PANTHER" id="PTHR31468:SF5">
    <property type="entry name" value="1,3-BETA-GLUCANOSYLTRANSFERASE GAS5"/>
    <property type="match status" value="1"/>
</dbReference>
<dbReference type="PANTHER" id="PTHR31468">
    <property type="entry name" value="1,3-BETA-GLUCANOSYLTRANSFERASE GAS1"/>
    <property type="match status" value="1"/>
</dbReference>
<dbReference type="EC" id="2.4.1.-" evidence="9"/>
<evidence type="ECO:0000256" key="7">
    <source>
        <dbReference type="ARBA" id="ARBA00023180"/>
    </source>
</evidence>
<comment type="similarity">
    <text evidence="2 9">Belongs to the glycosyl hydrolase 72 family.</text>
</comment>
<keyword evidence="8 9" id="KW-0449">Lipoprotein</keyword>
<dbReference type="GeneID" id="54560405"/>
<evidence type="ECO:0000256" key="8">
    <source>
        <dbReference type="ARBA" id="ARBA00023288"/>
    </source>
</evidence>
<gene>
    <name evidence="10" type="ORF">M409DRAFT_24208</name>
</gene>
<dbReference type="InterPro" id="IPR004886">
    <property type="entry name" value="Glucanosyltransferase"/>
</dbReference>
<dbReference type="InterPro" id="IPR017853">
    <property type="entry name" value="GH"/>
</dbReference>
<comment type="function">
    <text evidence="9">Splits internally a 1,3-beta-glucan molecule and transfers the newly generated reducing end (the donor) to the non-reducing end of another 1,3-beta-glucan molecule (the acceptor) forming a 1,3-beta linkage, resulting in the elongation of 1,3-beta-glucan chains in the cell wall.</text>
</comment>
<dbReference type="SUPFAM" id="SSF51445">
    <property type="entry name" value="(Trans)glycosidases"/>
    <property type="match status" value="1"/>
</dbReference>
<evidence type="ECO:0000256" key="3">
    <source>
        <dbReference type="ARBA" id="ARBA00022622"/>
    </source>
</evidence>
<keyword evidence="4 9" id="KW-0808">Transferase</keyword>
<comment type="subcellular location">
    <subcellularLocation>
        <location evidence="1 9">Cell membrane</location>
        <topology evidence="1 9">Lipid-anchor</topology>
        <topology evidence="1 9">GPI-anchor</topology>
    </subcellularLocation>
</comment>
<name>A0A6A6CGQ3_ZASCE</name>
<sequence length="385" mass="43231">MYARPQTRTLESIDHEEKFLIRGLVYQRSDATRGPHGFQTYENVDPIADAELPRLKHDVELFKELGVNTILVYSIDPSKPRDRAMRLLADAGIYVLVTLSTQRWYINRLDPRNSYNSDTMAGLFQIIDAMSTFPNTLGVFAAYDLINNPESLQCAPIVAAVVRDVKRYMAIKHRTVGRRILPIGCGGNINANAIDNTVMRYLSSQDLESRIDFWACKCFPTSQDSGVDKITFRDLIEQYRETTIPVFISEYSIAANAQTQTAEQFEALFSRDMLDVFSGGCVYEMWYDSNSYGLAQMVTPGSVPVDGKKIKEQRQTPFGTLLVYEDFENYRSVLEGIRDGRRVDSSGIVGGKGEETVEEGVQGQVQQALHIPGDTPGSCVDWLAI</sequence>
<evidence type="ECO:0000256" key="6">
    <source>
        <dbReference type="ARBA" id="ARBA00023136"/>
    </source>
</evidence>
<organism evidence="10 11">
    <name type="scientific">Zasmidium cellare ATCC 36951</name>
    <dbReference type="NCBI Taxonomy" id="1080233"/>
    <lineage>
        <taxon>Eukaryota</taxon>
        <taxon>Fungi</taxon>
        <taxon>Dikarya</taxon>
        <taxon>Ascomycota</taxon>
        <taxon>Pezizomycotina</taxon>
        <taxon>Dothideomycetes</taxon>
        <taxon>Dothideomycetidae</taxon>
        <taxon>Mycosphaerellales</taxon>
        <taxon>Mycosphaerellaceae</taxon>
        <taxon>Zasmidium</taxon>
    </lineage>
</organism>
<evidence type="ECO:0000256" key="2">
    <source>
        <dbReference type="ARBA" id="ARBA00007528"/>
    </source>
</evidence>
<keyword evidence="11" id="KW-1185">Reference proteome</keyword>
<protein>
    <recommendedName>
        <fullName evidence="9">1,3-beta-glucanosyltransferase</fullName>
        <ecNumber evidence="9">2.4.1.-</ecNumber>
    </recommendedName>
</protein>
<dbReference type="RefSeq" id="XP_033666247.1">
    <property type="nucleotide sequence ID" value="XM_033807133.1"/>
</dbReference>
<evidence type="ECO:0000256" key="1">
    <source>
        <dbReference type="ARBA" id="ARBA00004609"/>
    </source>
</evidence>
<evidence type="ECO:0000256" key="4">
    <source>
        <dbReference type="ARBA" id="ARBA00022679"/>
    </source>
</evidence>